<reference evidence="4 5" key="1">
    <citation type="submission" date="2018-01" db="EMBL/GenBank/DDBJ databases">
        <title>Metagenomic assembled genomes from two thermal pools in the Uzon Caldera, Kamchatka, Russia.</title>
        <authorList>
            <person name="Wilkins L."/>
            <person name="Ettinger C."/>
        </authorList>
    </citation>
    <scope>NUCLEOTIDE SEQUENCE [LARGE SCALE GENOMIC DNA]</scope>
    <source>
        <strain evidence="4">ARK-10</strain>
    </source>
</reference>
<evidence type="ECO:0000313" key="3">
    <source>
        <dbReference type="EMBL" id="PMP81704.1"/>
    </source>
</evidence>
<dbReference type="InterPro" id="IPR050552">
    <property type="entry name" value="LacD_aldolase"/>
</dbReference>
<dbReference type="EMBL" id="PNIX01000103">
    <property type="protein sequence ID" value="PMP83464.1"/>
    <property type="molecule type" value="Genomic_DNA"/>
</dbReference>
<keyword evidence="2" id="KW-0456">Lyase</keyword>
<protein>
    <recommendedName>
        <fullName evidence="6">Tagatose-bisphosphate aldolase</fullName>
    </recommendedName>
</protein>
<accession>A0A2J6X8C7</accession>
<evidence type="ECO:0008006" key="6">
    <source>
        <dbReference type="Google" id="ProtNLM"/>
    </source>
</evidence>
<dbReference type="Gene3D" id="3.20.20.70">
    <property type="entry name" value="Aldolase class I"/>
    <property type="match status" value="1"/>
</dbReference>
<dbReference type="PANTHER" id="PTHR39340:SF1">
    <property type="entry name" value="SULFOFRUCTOSEPHOSPHATE ALDOLASE"/>
    <property type="match status" value="1"/>
</dbReference>
<dbReference type="InterPro" id="IPR013785">
    <property type="entry name" value="Aldolase_TIM"/>
</dbReference>
<evidence type="ECO:0000313" key="5">
    <source>
        <dbReference type="Proteomes" id="UP000236910"/>
    </source>
</evidence>
<evidence type="ECO:0000313" key="4">
    <source>
        <dbReference type="EMBL" id="PMP83464.1"/>
    </source>
</evidence>
<gene>
    <name evidence="4" type="ORF">C0175_01775</name>
    <name evidence="3" type="ORF">C0175_05000</name>
</gene>
<dbReference type="InterPro" id="IPR002915">
    <property type="entry name" value="DeoC/FbaB/LacD_aldolase"/>
</dbReference>
<dbReference type="EMBL" id="PNIX01000291">
    <property type="protein sequence ID" value="PMP81704.1"/>
    <property type="molecule type" value="Genomic_DNA"/>
</dbReference>
<dbReference type="SMART" id="SM01133">
    <property type="entry name" value="DeoC"/>
    <property type="match status" value="1"/>
</dbReference>
<name>A0A2J6X8C7_9BACT</name>
<proteinExistence type="inferred from homology"/>
<dbReference type="PANTHER" id="PTHR39340">
    <property type="entry name" value="SULFOFRUCTOSEPHOSPHATE ALDOLASE"/>
    <property type="match status" value="1"/>
</dbReference>
<dbReference type="GO" id="GO:1902777">
    <property type="term" value="P:6-sulfoquinovose(1-) catabolic process"/>
    <property type="evidence" value="ECO:0007669"/>
    <property type="project" value="TreeGrafter"/>
</dbReference>
<evidence type="ECO:0000256" key="2">
    <source>
        <dbReference type="ARBA" id="ARBA00023239"/>
    </source>
</evidence>
<comment type="caution">
    <text evidence="4">The sequence shown here is derived from an EMBL/GenBank/DDBJ whole genome shotgun (WGS) entry which is preliminary data.</text>
</comment>
<sequence>MKITPGKYRGFVKISNEIGQFQMLALDQRNSVEKMVKDVKGSVDPEDLVRIKRSILKNLSDKVTAVLIDGEYGFPQNLKYVPKNSGIILSAEKSGYFTDPSYLNDRLSSLYCDGVAELAKDAGLDAVKLLVYWSENSSESTKLHQMKLVEELGKECEKEDILYILEILTYNVSGTRTDAILKALEIFSEDRYGVDLFKVEPIVTDANFNLRPADIYKSTKGKPWVVLSEGMDAEKFSEILDLNCRLGASGFLAGRAIWKRVVSGVDDTEKMDLHLKHTGTYNLNLIKHSSENAVPFFNVPYFGGIENIEIIWGE</sequence>
<comment type="similarity">
    <text evidence="1">Belongs to the aldolase LacD family.</text>
</comment>
<dbReference type="Pfam" id="PF01791">
    <property type="entry name" value="DeoC"/>
    <property type="match status" value="1"/>
</dbReference>
<evidence type="ECO:0000256" key="1">
    <source>
        <dbReference type="ARBA" id="ARBA00008679"/>
    </source>
</evidence>
<dbReference type="Proteomes" id="UP000236910">
    <property type="component" value="Unassembled WGS sequence"/>
</dbReference>
<organism evidence="4 5">
    <name type="scientific">Caldisericum exile</name>
    <dbReference type="NCBI Taxonomy" id="693075"/>
    <lineage>
        <taxon>Bacteria</taxon>
        <taxon>Pseudomonadati</taxon>
        <taxon>Caldisericota/Cryosericota group</taxon>
        <taxon>Caldisericota</taxon>
        <taxon>Caldisericia</taxon>
        <taxon>Caldisericales</taxon>
        <taxon>Caldisericaceae</taxon>
        <taxon>Caldisericum</taxon>
    </lineage>
</organism>
<dbReference type="SUPFAM" id="SSF51569">
    <property type="entry name" value="Aldolase"/>
    <property type="match status" value="1"/>
</dbReference>
<dbReference type="NCBIfam" id="NF009498">
    <property type="entry name" value="PRK12858.1"/>
    <property type="match status" value="1"/>
</dbReference>
<dbReference type="AlphaFoldDB" id="A0A2J6X8C7"/>
<dbReference type="GO" id="GO:0061595">
    <property type="term" value="F:6-deoxy-6-sulfofructose-1-phosphate aldolase activity"/>
    <property type="evidence" value="ECO:0007669"/>
    <property type="project" value="TreeGrafter"/>
</dbReference>